<dbReference type="PRINTS" id="PR00959">
    <property type="entry name" value="MEVGALKINASE"/>
</dbReference>
<dbReference type="InterPro" id="IPR019539">
    <property type="entry name" value="GalKase_N"/>
</dbReference>
<feature type="domain" description="GHMP kinase C-terminal" evidence="5">
    <location>
        <begin position="385"/>
        <end position="456"/>
    </location>
</feature>
<dbReference type="SUPFAM" id="SSF54211">
    <property type="entry name" value="Ribosomal protein S5 domain 2-like"/>
    <property type="match status" value="1"/>
</dbReference>
<keyword evidence="7" id="KW-0418">Kinase</keyword>
<dbReference type="Gene3D" id="3.30.70.3170">
    <property type="match status" value="1"/>
</dbReference>
<dbReference type="Gene3D" id="1.20.1440.340">
    <property type="match status" value="1"/>
</dbReference>
<evidence type="ECO:0000256" key="1">
    <source>
        <dbReference type="ARBA" id="ARBA00006566"/>
    </source>
</evidence>
<keyword evidence="7" id="KW-0808">Transferase</keyword>
<dbReference type="Pfam" id="PF08544">
    <property type="entry name" value="GHMP_kinases_C"/>
    <property type="match status" value="1"/>
</dbReference>
<keyword evidence="8" id="KW-1185">Reference proteome</keyword>
<dbReference type="Pfam" id="PF00288">
    <property type="entry name" value="GHMP_kinases_N"/>
    <property type="match status" value="1"/>
</dbReference>
<evidence type="ECO:0000259" key="6">
    <source>
        <dbReference type="Pfam" id="PF10509"/>
    </source>
</evidence>
<evidence type="ECO:0000259" key="5">
    <source>
        <dbReference type="Pfam" id="PF08544"/>
    </source>
</evidence>
<dbReference type="Pfam" id="PF10509">
    <property type="entry name" value="GalKase_gal_bdg"/>
    <property type="match status" value="1"/>
</dbReference>
<dbReference type="InterPro" id="IPR019741">
    <property type="entry name" value="Galactokinase_CS"/>
</dbReference>
<dbReference type="InterPro" id="IPR036554">
    <property type="entry name" value="GHMP_kinase_C_sf"/>
</dbReference>
<evidence type="ECO:0000259" key="4">
    <source>
        <dbReference type="Pfam" id="PF00288"/>
    </source>
</evidence>
<keyword evidence="2" id="KW-0547">Nucleotide-binding</keyword>
<evidence type="ECO:0000313" key="8">
    <source>
        <dbReference type="Proteomes" id="UP000311919"/>
    </source>
</evidence>
<comment type="similarity">
    <text evidence="1">Belongs to the GHMP kinase family. GalK subfamily.</text>
</comment>
<dbReference type="GO" id="GO:0004335">
    <property type="term" value="F:galactokinase activity"/>
    <property type="evidence" value="ECO:0007669"/>
    <property type="project" value="InterPro"/>
</dbReference>
<dbReference type="AlphaFoldDB" id="A0A4Z2CPC0"/>
<dbReference type="PIRSF" id="PIRSF000530">
    <property type="entry name" value="Galactokinase"/>
    <property type="match status" value="1"/>
</dbReference>
<dbReference type="InterPro" id="IPR020568">
    <property type="entry name" value="Ribosomal_Su5_D2-typ_SF"/>
</dbReference>
<evidence type="ECO:0000313" key="7">
    <source>
        <dbReference type="EMBL" id="TNN05840.1"/>
    </source>
</evidence>
<dbReference type="GO" id="GO:0005524">
    <property type="term" value="F:ATP binding"/>
    <property type="evidence" value="ECO:0007669"/>
    <property type="project" value="UniProtKB-KW"/>
</dbReference>
<dbReference type="OrthoDB" id="187738at2759"/>
<dbReference type="PRINTS" id="PR00473">
    <property type="entry name" value="GALCTOKINASE"/>
</dbReference>
<dbReference type="NCBIfam" id="TIGR00131">
    <property type="entry name" value="gal_kin"/>
    <property type="match status" value="1"/>
</dbReference>
<dbReference type="STRING" id="6182.A0A4Z2CPC0"/>
<dbReference type="GO" id="GO:0005829">
    <property type="term" value="C:cytosol"/>
    <property type="evidence" value="ECO:0007669"/>
    <property type="project" value="TreeGrafter"/>
</dbReference>
<organism evidence="7 8">
    <name type="scientific">Schistosoma japonicum</name>
    <name type="common">Blood fluke</name>
    <dbReference type="NCBI Taxonomy" id="6182"/>
    <lineage>
        <taxon>Eukaryota</taxon>
        <taxon>Metazoa</taxon>
        <taxon>Spiralia</taxon>
        <taxon>Lophotrochozoa</taxon>
        <taxon>Platyhelminthes</taxon>
        <taxon>Trematoda</taxon>
        <taxon>Digenea</taxon>
        <taxon>Strigeidida</taxon>
        <taxon>Schistosomatoidea</taxon>
        <taxon>Schistosomatidae</taxon>
        <taxon>Schistosoma</taxon>
    </lineage>
</organism>
<dbReference type="PANTHER" id="PTHR10457">
    <property type="entry name" value="MEVALONATE KINASE/GALACTOKINASE"/>
    <property type="match status" value="1"/>
</dbReference>
<evidence type="ECO:0000256" key="2">
    <source>
        <dbReference type="ARBA" id="ARBA00022741"/>
    </source>
</evidence>
<accession>A0A4Z2CPC0</accession>
<feature type="domain" description="GHMP kinase N-terminal" evidence="4">
    <location>
        <begin position="152"/>
        <end position="208"/>
    </location>
</feature>
<dbReference type="GO" id="GO:0006012">
    <property type="term" value="P:galactose metabolic process"/>
    <property type="evidence" value="ECO:0007669"/>
    <property type="project" value="InterPro"/>
</dbReference>
<protein>
    <submittedName>
        <fullName evidence="7">N-acetylgalactosamine kinase</fullName>
    </submittedName>
</protein>
<sequence length="485" mass="53018">MSDGFIPVYKPTDIAIKLATSFNHTFGNECSFVVRAPGRVNLIGEHIDYNGYPVLPIALEQAVYISVSSTSGSDADKIVIKNTNSQYRPIKVSILEAITFGCNGSLDSPEWFHYFLCAYRGIKDYVDKSNLNWSPPSMNVLVGDVEYGGLWPAAGLSSSSAFVVASAITIMQMSGLQISRHELAGLCATCEQYIGVQGGGMDQAASILAVENNALLIEFTKPFVTVNPIQLPSDIVFVIAHSGVHARKAVTSHYNERVAECRLAARILALKYQSNTTINLSDAQKLCGSLTPGGMIRTKSDGLSLVTKHIPSGIINRENLYNLGLTKAIIDGCLTENSKTMEYFNLRDRAEHVYSEAERVFDFYNLCKKISIDGDSETNSVEYIQLLGDLMNQSQLSCANLYHCSCRELDKLVTICRSAGAFGSRLTGAGWGGCTVSLVKKSDADRFIEKVLKEFYGIIDNTHNGLIFISQPGRPAGIMFMNNIE</sequence>
<dbReference type="InterPro" id="IPR013750">
    <property type="entry name" value="GHMP_kinase_C_dom"/>
</dbReference>
<dbReference type="PANTHER" id="PTHR10457:SF7">
    <property type="entry name" value="GALACTOKINASE-RELATED"/>
    <property type="match status" value="1"/>
</dbReference>
<dbReference type="Proteomes" id="UP000311919">
    <property type="component" value="Unassembled WGS sequence"/>
</dbReference>
<dbReference type="InterPro" id="IPR006204">
    <property type="entry name" value="GHMP_kinase_N_dom"/>
</dbReference>
<gene>
    <name evidence="7" type="ORF">EWB00_008842</name>
</gene>
<dbReference type="InterPro" id="IPR014721">
    <property type="entry name" value="Ribsml_uS5_D2-typ_fold_subgr"/>
</dbReference>
<dbReference type="SUPFAM" id="SSF55060">
    <property type="entry name" value="GHMP Kinase, C-terminal domain"/>
    <property type="match status" value="1"/>
</dbReference>
<dbReference type="Gene3D" id="3.30.230.10">
    <property type="match status" value="1"/>
</dbReference>
<feature type="domain" description="Galactokinase N-terminal" evidence="6">
    <location>
        <begin position="21"/>
        <end position="68"/>
    </location>
</feature>
<keyword evidence="3" id="KW-0067">ATP-binding</keyword>
<evidence type="ECO:0000256" key="3">
    <source>
        <dbReference type="ARBA" id="ARBA00022840"/>
    </source>
</evidence>
<dbReference type="EMBL" id="SKCS01000498">
    <property type="protein sequence ID" value="TNN05840.1"/>
    <property type="molecule type" value="Genomic_DNA"/>
</dbReference>
<dbReference type="PROSITE" id="PS00106">
    <property type="entry name" value="GALACTOKINASE"/>
    <property type="match status" value="1"/>
</dbReference>
<proteinExistence type="inferred from homology"/>
<reference evidence="7 8" key="1">
    <citation type="submission" date="2019-03" db="EMBL/GenBank/DDBJ databases">
        <title>An improved genome assembly of the fluke Schistosoma japonicum.</title>
        <authorList>
            <person name="Hu W."/>
            <person name="Luo F."/>
            <person name="Yin M."/>
            <person name="Mo X."/>
            <person name="Sun C."/>
            <person name="Wu Q."/>
            <person name="Zhu B."/>
            <person name="Xiang M."/>
            <person name="Wang J."/>
            <person name="Wang Y."/>
            <person name="Zhang T."/>
            <person name="Xu B."/>
            <person name="Zheng H."/>
            <person name="Feng Z."/>
        </authorList>
    </citation>
    <scope>NUCLEOTIDE SEQUENCE [LARGE SCALE GENOMIC DNA]</scope>
    <source>
        <strain evidence="7">HuSjv2</strain>
        <tissue evidence="7">Worms</tissue>
    </source>
</reference>
<dbReference type="InterPro" id="IPR006206">
    <property type="entry name" value="Mevalonate/galactokinase"/>
</dbReference>
<dbReference type="InterPro" id="IPR000705">
    <property type="entry name" value="Galactokinase"/>
</dbReference>
<comment type="caution">
    <text evidence="7">The sequence shown here is derived from an EMBL/GenBank/DDBJ whole genome shotgun (WGS) entry which is preliminary data.</text>
</comment>
<name>A0A4Z2CPC0_SCHJA</name>